<proteinExistence type="predicted"/>
<dbReference type="RefSeq" id="WP_224312679.1">
    <property type="nucleotide sequence ID" value="NZ_JAIRBM010000005.1"/>
</dbReference>
<keyword evidence="2" id="KW-1185">Reference proteome</keyword>
<sequence length="260" mass="28161">MFGYVPRLLAIHVLWLWCLTNVPVSAAEFYAVVEREGIVALCLSKGALLFADRCEGSGRLSIVQPIKEGTVVWRSAIGTVSLENDTPNAGCALSHAKWDPKSEEVVSTGRKIAKIDRSALLERMKQNLLKDADAVENDIAAFALDLDGDGKEEIVFAASNLNRLAEHYSGDEPVPYFVYAGVLAKDSTFPMLFFHDRGDYLGGTDAIGDVTIKGVVPIAPGSGELALLIKGGSGLSGDQTLIRYWHGGIQRIDTFEFICN</sequence>
<protein>
    <recommendedName>
        <fullName evidence="3">VCBS repeat-containing protein</fullName>
    </recommendedName>
</protein>
<evidence type="ECO:0000313" key="2">
    <source>
        <dbReference type="Proteomes" id="UP000704176"/>
    </source>
</evidence>
<evidence type="ECO:0008006" key="3">
    <source>
        <dbReference type="Google" id="ProtNLM"/>
    </source>
</evidence>
<accession>A0ABS7VLF5</accession>
<gene>
    <name evidence="1" type="ORF">K9B37_08630</name>
</gene>
<organism evidence="1 2">
    <name type="scientific">Microvirga puerhi</name>
    <dbReference type="NCBI Taxonomy" id="2876078"/>
    <lineage>
        <taxon>Bacteria</taxon>
        <taxon>Pseudomonadati</taxon>
        <taxon>Pseudomonadota</taxon>
        <taxon>Alphaproteobacteria</taxon>
        <taxon>Hyphomicrobiales</taxon>
        <taxon>Methylobacteriaceae</taxon>
        <taxon>Microvirga</taxon>
    </lineage>
</organism>
<reference evidence="1 2" key="1">
    <citation type="submission" date="2021-09" db="EMBL/GenBank/DDBJ databases">
        <title>The complete genome sequence of a new microorganism.</title>
        <authorList>
            <person name="Zi Z."/>
        </authorList>
    </citation>
    <scope>NUCLEOTIDE SEQUENCE [LARGE SCALE GENOMIC DNA]</scope>
    <source>
        <strain evidence="1 2">WGZ8</strain>
    </source>
</reference>
<dbReference type="Proteomes" id="UP000704176">
    <property type="component" value="Unassembled WGS sequence"/>
</dbReference>
<comment type="caution">
    <text evidence="1">The sequence shown here is derived from an EMBL/GenBank/DDBJ whole genome shotgun (WGS) entry which is preliminary data.</text>
</comment>
<evidence type="ECO:0000313" key="1">
    <source>
        <dbReference type="EMBL" id="MBZ6076353.1"/>
    </source>
</evidence>
<dbReference type="EMBL" id="JAIRBM010000005">
    <property type="protein sequence ID" value="MBZ6076353.1"/>
    <property type="molecule type" value="Genomic_DNA"/>
</dbReference>
<name>A0ABS7VLF5_9HYPH</name>